<name>A0AA39GHS5_SARSR</name>
<evidence type="ECO:0000256" key="2">
    <source>
        <dbReference type="ARBA" id="ARBA00022692"/>
    </source>
</evidence>
<accession>A0AA39GHS5</accession>
<feature type="transmembrane region" description="Helical" evidence="5">
    <location>
        <begin position="125"/>
        <end position="142"/>
    </location>
</feature>
<evidence type="ECO:0000313" key="7">
    <source>
        <dbReference type="Proteomes" id="UP001175261"/>
    </source>
</evidence>
<dbReference type="PANTHER" id="PTHR10989:SF16">
    <property type="entry name" value="AT02829P-RELATED"/>
    <property type="match status" value="1"/>
</dbReference>
<feature type="transmembrane region" description="Helical" evidence="5">
    <location>
        <begin position="149"/>
        <end position="167"/>
    </location>
</feature>
<dbReference type="EMBL" id="JAPDFR010000003">
    <property type="protein sequence ID" value="KAK0387592.1"/>
    <property type="molecule type" value="Genomic_DNA"/>
</dbReference>
<dbReference type="GO" id="GO:0016020">
    <property type="term" value="C:membrane"/>
    <property type="evidence" value="ECO:0007669"/>
    <property type="project" value="InterPro"/>
</dbReference>
<feature type="transmembrane region" description="Helical" evidence="5">
    <location>
        <begin position="85"/>
        <end position="105"/>
    </location>
</feature>
<feature type="transmembrane region" description="Helical" evidence="5">
    <location>
        <begin position="50"/>
        <end position="73"/>
    </location>
</feature>
<keyword evidence="3 5" id="KW-1133">Transmembrane helix</keyword>
<dbReference type="GO" id="GO:0012505">
    <property type="term" value="C:endomembrane system"/>
    <property type="evidence" value="ECO:0007669"/>
    <property type="project" value="UniProtKB-SubCell"/>
</dbReference>
<comment type="subcellular location">
    <subcellularLocation>
        <location evidence="1">Endomembrane system</location>
        <topology evidence="1">Multi-pass membrane protein</topology>
    </subcellularLocation>
</comment>
<comment type="caution">
    <text evidence="6">The sequence shown here is derived from an EMBL/GenBank/DDBJ whole genome shotgun (WGS) entry which is preliminary data.</text>
</comment>
<evidence type="ECO:0000256" key="4">
    <source>
        <dbReference type="ARBA" id="ARBA00023136"/>
    </source>
</evidence>
<dbReference type="PANTHER" id="PTHR10989">
    <property type="entry name" value="ANDROGEN-INDUCED PROTEIN 1-RELATED"/>
    <property type="match status" value="1"/>
</dbReference>
<keyword evidence="2 5" id="KW-0812">Transmembrane</keyword>
<keyword evidence="7" id="KW-1185">Reference proteome</keyword>
<gene>
    <name evidence="6" type="ORF">NLU13_3838</name>
</gene>
<dbReference type="InterPro" id="IPR006838">
    <property type="entry name" value="ADTRP_AIG1"/>
</dbReference>
<sequence length="234" mass="26333">MSRHPLQRLTAPSRSLSLILHAAGILSFTYNFLFLYSWETPISGSYGSHFQFLTILGLAASLIAFILGLAADITLNQTLFQLKNAINVITTPLEFVISVLYWGIHLINPELLFADEFRLPLLTDIGFHLAPAVFLTADLILFSPPWTIPAYAVMLLSTGLAFMYWYWVELCFSVNGWYPYPMFAVLNTTQRALLFTFAAGLSTMSSVALKWVYGKVNGFEAIRREAHKPLKKVQ</sequence>
<evidence type="ECO:0008006" key="8">
    <source>
        <dbReference type="Google" id="ProtNLM"/>
    </source>
</evidence>
<dbReference type="Pfam" id="PF04750">
    <property type="entry name" value="Far-17a_AIG1"/>
    <property type="match status" value="1"/>
</dbReference>
<protein>
    <recommendedName>
        <fullName evidence="8">FAR-17a/AIG1-like protein</fullName>
    </recommendedName>
</protein>
<proteinExistence type="predicted"/>
<evidence type="ECO:0000256" key="3">
    <source>
        <dbReference type="ARBA" id="ARBA00022989"/>
    </source>
</evidence>
<feature type="transmembrane region" description="Helical" evidence="5">
    <location>
        <begin position="16"/>
        <end position="38"/>
    </location>
</feature>
<evidence type="ECO:0000256" key="5">
    <source>
        <dbReference type="SAM" id="Phobius"/>
    </source>
</evidence>
<keyword evidence="4 5" id="KW-0472">Membrane</keyword>
<organism evidence="6 7">
    <name type="scientific">Sarocladium strictum</name>
    <name type="common">Black bundle disease fungus</name>
    <name type="synonym">Acremonium strictum</name>
    <dbReference type="NCBI Taxonomy" id="5046"/>
    <lineage>
        <taxon>Eukaryota</taxon>
        <taxon>Fungi</taxon>
        <taxon>Dikarya</taxon>
        <taxon>Ascomycota</taxon>
        <taxon>Pezizomycotina</taxon>
        <taxon>Sordariomycetes</taxon>
        <taxon>Hypocreomycetidae</taxon>
        <taxon>Hypocreales</taxon>
        <taxon>Sarocladiaceae</taxon>
        <taxon>Sarocladium</taxon>
    </lineage>
</organism>
<reference evidence="6" key="1">
    <citation type="submission" date="2022-10" db="EMBL/GenBank/DDBJ databases">
        <title>Determination and structural analysis of whole genome sequence of Sarocladium strictum F4-1.</title>
        <authorList>
            <person name="Hu L."/>
            <person name="Jiang Y."/>
        </authorList>
    </citation>
    <scope>NUCLEOTIDE SEQUENCE</scope>
    <source>
        <strain evidence="6">F4-1</strain>
    </source>
</reference>
<evidence type="ECO:0000313" key="6">
    <source>
        <dbReference type="EMBL" id="KAK0387592.1"/>
    </source>
</evidence>
<feature type="transmembrane region" description="Helical" evidence="5">
    <location>
        <begin position="192"/>
        <end position="213"/>
    </location>
</feature>
<dbReference type="AlphaFoldDB" id="A0AA39GHS5"/>
<dbReference type="Proteomes" id="UP001175261">
    <property type="component" value="Unassembled WGS sequence"/>
</dbReference>
<evidence type="ECO:0000256" key="1">
    <source>
        <dbReference type="ARBA" id="ARBA00004127"/>
    </source>
</evidence>